<feature type="transmembrane region" description="Helical" evidence="1">
    <location>
        <begin position="50"/>
        <end position="74"/>
    </location>
</feature>
<keyword evidence="1" id="KW-1133">Transmembrane helix</keyword>
<dbReference type="EMBL" id="JBHTMM010000001">
    <property type="protein sequence ID" value="MFD1304304.1"/>
    <property type="molecule type" value="Genomic_DNA"/>
</dbReference>
<gene>
    <name evidence="2" type="ORF">ACFQ5X_00405</name>
</gene>
<sequence>MKRHRRSAAMAAEAGRLREIFAEAACDVTPSPVPLAAVERAARRRRRRRAATVAGAAFALLVVPAAAVALRAGFGAGADATRVTGPSAAPRGTVRVVTPGERVRIASGIKVWLTEDGGHWNSPWSSAPLFRGVKDDGIDIGTPGVTLQEEGVGDNGYFVSGIYHGKGEAARVRIETTAGDVDGTALTLAGSPHWGVWYALVRPPKMPKTQETPKSREVLGMPGLPMKRRFHGGPTKRVTVYDSAGRVIATMEFAT</sequence>
<evidence type="ECO:0000256" key="1">
    <source>
        <dbReference type="SAM" id="Phobius"/>
    </source>
</evidence>
<evidence type="ECO:0000313" key="3">
    <source>
        <dbReference type="Proteomes" id="UP001597058"/>
    </source>
</evidence>
<keyword evidence="1" id="KW-0812">Transmembrane</keyword>
<keyword evidence="1" id="KW-0472">Membrane</keyword>
<reference evidence="3" key="1">
    <citation type="journal article" date="2019" name="Int. J. Syst. Evol. Microbiol.">
        <title>The Global Catalogue of Microorganisms (GCM) 10K type strain sequencing project: providing services to taxonomists for standard genome sequencing and annotation.</title>
        <authorList>
            <consortium name="The Broad Institute Genomics Platform"/>
            <consortium name="The Broad Institute Genome Sequencing Center for Infectious Disease"/>
            <person name="Wu L."/>
            <person name="Ma J."/>
        </authorList>
    </citation>
    <scope>NUCLEOTIDE SEQUENCE [LARGE SCALE GENOMIC DNA]</scope>
    <source>
        <strain evidence="3">CGMCC 4.7020</strain>
    </source>
</reference>
<comment type="caution">
    <text evidence="2">The sequence shown here is derived from an EMBL/GenBank/DDBJ whole genome shotgun (WGS) entry which is preliminary data.</text>
</comment>
<protein>
    <submittedName>
        <fullName evidence="2">Uncharacterized protein</fullName>
    </submittedName>
</protein>
<dbReference type="Proteomes" id="UP001597058">
    <property type="component" value="Unassembled WGS sequence"/>
</dbReference>
<dbReference type="RefSeq" id="WP_381233464.1">
    <property type="nucleotide sequence ID" value="NZ_JBHSKH010000011.1"/>
</dbReference>
<keyword evidence="3" id="KW-1185">Reference proteome</keyword>
<name>A0ABW3X3U9_9ACTN</name>
<organism evidence="2 3">
    <name type="scientific">Streptomyces kaempferi</name>
    <dbReference type="NCBI Taxonomy" id="333725"/>
    <lineage>
        <taxon>Bacteria</taxon>
        <taxon>Bacillati</taxon>
        <taxon>Actinomycetota</taxon>
        <taxon>Actinomycetes</taxon>
        <taxon>Kitasatosporales</taxon>
        <taxon>Streptomycetaceae</taxon>
        <taxon>Streptomyces</taxon>
    </lineage>
</organism>
<evidence type="ECO:0000313" key="2">
    <source>
        <dbReference type="EMBL" id="MFD1304304.1"/>
    </source>
</evidence>
<proteinExistence type="predicted"/>
<accession>A0ABW3X3U9</accession>